<dbReference type="AlphaFoldDB" id="A0A367JD46"/>
<comment type="caution">
    <text evidence="1">The sequence shown here is derived from an EMBL/GenBank/DDBJ whole genome shotgun (WGS) entry which is preliminary data.</text>
</comment>
<dbReference type="Proteomes" id="UP000253551">
    <property type="component" value="Unassembled WGS sequence"/>
</dbReference>
<keyword evidence="2" id="KW-1185">Reference proteome</keyword>
<gene>
    <name evidence="1" type="ORF">CU098_010186</name>
</gene>
<organism evidence="1 2">
    <name type="scientific">Rhizopus stolonifer</name>
    <name type="common">Rhizopus nigricans</name>
    <dbReference type="NCBI Taxonomy" id="4846"/>
    <lineage>
        <taxon>Eukaryota</taxon>
        <taxon>Fungi</taxon>
        <taxon>Fungi incertae sedis</taxon>
        <taxon>Mucoromycota</taxon>
        <taxon>Mucoromycotina</taxon>
        <taxon>Mucoromycetes</taxon>
        <taxon>Mucorales</taxon>
        <taxon>Mucorineae</taxon>
        <taxon>Rhizopodaceae</taxon>
        <taxon>Rhizopus</taxon>
    </lineage>
</organism>
<dbReference type="EMBL" id="PJQM01003676">
    <property type="protein sequence ID" value="RCH87641.1"/>
    <property type="molecule type" value="Genomic_DNA"/>
</dbReference>
<proteinExistence type="predicted"/>
<evidence type="ECO:0000313" key="2">
    <source>
        <dbReference type="Proteomes" id="UP000253551"/>
    </source>
</evidence>
<protein>
    <submittedName>
        <fullName evidence="1">Uncharacterized protein</fullName>
    </submittedName>
</protein>
<name>A0A367JD46_RHIST</name>
<sequence>MNNETEINSSVNQIFDNIERCDHATTDKERMKWAQKANDIHQTATHHPMAFDEHGRMKLNSEEAKKCPILH</sequence>
<reference evidence="1 2" key="1">
    <citation type="journal article" date="2018" name="G3 (Bethesda)">
        <title>Phylogenetic and Phylogenomic Definition of Rhizopus Species.</title>
        <authorList>
            <person name="Gryganskyi A.P."/>
            <person name="Golan J."/>
            <person name="Dolatabadi S."/>
            <person name="Mondo S."/>
            <person name="Robb S."/>
            <person name="Idnurm A."/>
            <person name="Muszewska A."/>
            <person name="Steczkiewicz K."/>
            <person name="Masonjones S."/>
            <person name="Liao H.L."/>
            <person name="Gajdeczka M.T."/>
            <person name="Anike F."/>
            <person name="Vuek A."/>
            <person name="Anishchenko I.M."/>
            <person name="Voigt K."/>
            <person name="de Hoog G.S."/>
            <person name="Smith M.E."/>
            <person name="Heitman J."/>
            <person name="Vilgalys R."/>
            <person name="Stajich J.E."/>
        </authorList>
    </citation>
    <scope>NUCLEOTIDE SEQUENCE [LARGE SCALE GENOMIC DNA]</scope>
    <source>
        <strain evidence="1 2">LSU 92-RS-03</strain>
    </source>
</reference>
<dbReference type="OrthoDB" id="2241281at2759"/>
<accession>A0A367JD46</accession>
<evidence type="ECO:0000313" key="1">
    <source>
        <dbReference type="EMBL" id="RCH87641.1"/>
    </source>
</evidence>